<protein>
    <submittedName>
        <fullName evidence="3">Uncharacterized protein</fullName>
    </submittedName>
</protein>
<reference evidence="2" key="2">
    <citation type="journal article" date="2019" name="Gigascience">
        <title>High-quality Schistosoma haematobium genome achieved by single-molecule and long-range sequencing.</title>
        <authorList>
            <person name="Stroehlein A.J."/>
            <person name="Korhonen P.K."/>
            <person name="Chong T.M."/>
            <person name="Lim Y.L."/>
            <person name="Chan K.G."/>
            <person name="Webster B."/>
            <person name="Rollinson D."/>
            <person name="Brindley P.J."/>
            <person name="Gasser R.B."/>
            <person name="Young N.D."/>
        </authorList>
    </citation>
    <scope>NUCLEOTIDE SEQUENCE</scope>
</reference>
<dbReference type="EMBL" id="KL252049">
    <property type="protein sequence ID" value="KGB41698.1"/>
    <property type="molecule type" value="Genomic_DNA"/>
</dbReference>
<dbReference type="KEGG" id="shx:MS3_00004904"/>
<dbReference type="CTD" id="24597382"/>
<dbReference type="STRING" id="6185.A0A095CFM3"/>
<evidence type="ECO:0000313" key="4">
    <source>
        <dbReference type="Proteomes" id="UP000471633"/>
    </source>
</evidence>
<proteinExistence type="predicted"/>
<feature type="transmembrane region" description="Helical" evidence="1">
    <location>
        <begin position="12"/>
        <end position="34"/>
    </location>
</feature>
<reference evidence="3" key="1">
    <citation type="journal article" date="2012" name="Nat. Genet.">
        <title>Whole-genome sequence of Schistosoma haematobium.</title>
        <authorList>
            <person name="Young N.D."/>
            <person name="Jex A.R."/>
            <person name="Li B."/>
            <person name="Liu S."/>
            <person name="Yang L."/>
            <person name="Xiong Z."/>
            <person name="Li Y."/>
            <person name="Cantacessi C."/>
            <person name="Hall R.S."/>
            <person name="Xu X."/>
            <person name="Chen F."/>
            <person name="Wu X."/>
            <person name="Zerlotini A."/>
            <person name="Oliveira G."/>
            <person name="Hofmann A."/>
            <person name="Zhang G."/>
            <person name="Fang X."/>
            <person name="Kang Y."/>
            <person name="Campbell B.E."/>
            <person name="Loukas A."/>
            <person name="Ranganathan S."/>
            <person name="Rollinson D."/>
            <person name="Rinaldi G."/>
            <person name="Brindley P.J."/>
            <person name="Yang H."/>
            <person name="Wang J."/>
            <person name="Wang J."/>
            <person name="Gasser R.B."/>
        </authorList>
    </citation>
    <scope>NUCLEOTIDE SEQUENCE [LARGE SCALE GENOMIC DNA]</scope>
</reference>
<evidence type="ECO:0000256" key="1">
    <source>
        <dbReference type="SAM" id="Phobius"/>
    </source>
</evidence>
<reference evidence="2" key="3">
    <citation type="submission" date="2021-06" db="EMBL/GenBank/DDBJ databases">
        <title>Chromosome-level genome assembly for S. haematobium.</title>
        <authorList>
            <person name="Stroehlein A.J."/>
        </authorList>
    </citation>
    <scope>NUCLEOTIDE SEQUENCE</scope>
</reference>
<keyword evidence="1" id="KW-1133">Transmembrane helix</keyword>
<feature type="transmembrane region" description="Helical" evidence="1">
    <location>
        <begin position="282"/>
        <end position="303"/>
    </location>
</feature>
<feature type="transmembrane region" description="Helical" evidence="1">
    <location>
        <begin position="315"/>
        <end position="334"/>
    </location>
</feature>
<dbReference type="Proteomes" id="UP000471633">
    <property type="component" value="Unassembled WGS sequence"/>
</dbReference>
<organism evidence="3">
    <name type="scientific">Schistosoma haematobium</name>
    <name type="common">Blood fluke</name>
    <dbReference type="NCBI Taxonomy" id="6185"/>
    <lineage>
        <taxon>Eukaryota</taxon>
        <taxon>Metazoa</taxon>
        <taxon>Spiralia</taxon>
        <taxon>Lophotrochozoa</taxon>
        <taxon>Platyhelminthes</taxon>
        <taxon>Trematoda</taxon>
        <taxon>Digenea</taxon>
        <taxon>Strigeidida</taxon>
        <taxon>Schistosomatoidea</taxon>
        <taxon>Schistosomatidae</taxon>
        <taxon>Schistosoma</taxon>
    </lineage>
</organism>
<keyword evidence="4" id="KW-1185">Reference proteome</keyword>
<dbReference type="AlphaFoldDB" id="A0A095CFM3"/>
<dbReference type="OrthoDB" id="6240699at2759"/>
<sequence length="446" mass="53311">MNRLIKIRRLFRTYTFLHIFLKINILSIFIYFLLTIINNYRFPNINYHASTVRDREELRLAHLRTLMYDWYHQGKIPFVYQPPQSSLSILSNKHGIVISIMTSNRVQYQIDDYQQDYLTQSLSTLIKLIFEDISRYGYRFKYINIMICLNGTKINELSNVHEIIRLVGQHAIHPLRSNQLSTYRNLSVNYQFVRDMSTCMLKSVDLVKKQEHNHSDYILIIQEDMIAMNNLFDVLWGLMQQSMNNIRHYHDHHRLGMIQLYSHKNVMKFPFYHKIDRQLFELTFACLLFITFIAFFIYLHVAFKQSSSQYGLYKFYLMLNLFFTLFTLIWLYGFNNLLIRLSNLFISYNGVFQLKSQSYYAKTDMVMANLYSSIQVRQISHYLKSVAPCENSLWYLKQDESKCAQLITSYLVSNAKQIFSVYMNVFKHCGLYSNEEKRMLNPADVE</sequence>
<name>A0A095CFM3_SCHHA</name>
<dbReference type="RefSeq" id="XP_051068805.1">
    <property type="nucleotide sequence ID" value="XM_051212880.1"/>
</dbReference>
<evidence type="ECO:0000313" key="3">
    <source>
        <dbReference type="EMBL" id="KGB41698.1"/>
    </source>
</evidence>
<reference evidence="2" key="4">
    <citation type="journal article" date="2022" name="PLoS Pathog.">
        <title>Chromosome-level genome of Schistosoma haematobium underpins genome-wide explorations of molecular variation.</title>
        <authorList>
            <person name="Stroehlein A.J."/>
            <person name="Korhonen P.K."/>
            <person name="Lee V.V."/>
            <person name="Ralph S.A."/>
            <person name="Mentink-Kane M."/>
            <person name="You H."/>
            <person name="McManus D.P."/>
            <person name="Tchuente L.T."/>
            <person name="Stothard J.R."/>
            <person name="Kaur P."/>
            <person name="Dudchenko O."/>
            <person name="Aiden E.L."/>
            <person name="Yang B."/>
            <person name="Yang H."/>
            <person name="Emery A.M."/>
            <person name="Webster B.L."/>
            <person name="Brindley P.J."/>
            <person name="Rollinson D."/>
            <person name="Chang B.C.H."/>
            <person name="Gasser R.B."/>
            <person name="Young N.D."/>
        </authorList>
    </citation>
    <scope>NUCLEOTIDE SEQUENCE</scope>
</reference>
<evidence type="ECO:0000313" key="2">
    <source>
        <dbReference type="EMBL" id="KAH9586996.1"/>
    </source>
</evidence>
<dbReference type="GeneID" id="24597382"/>
<keyword evidence="1" id="KW-0472">Membrane</keyword>
<gene>
    <name evidence="2" type="ORF">MS3_00004904</name>
    <name evidence="3" type="ORF">MS3_10240</name>
</gene>
<keyword evidence="1" id="KW-0812">Transmembrane</keyword>
<dbReference type="EMBL" id="AMPZ03000003">
    <property type="protein sequence ID" value="KAH9586996.1"/>
    <property type="molecule type" value="Genomic_DNA"/>
</dbReference>
<accession>A0A095CFM3</accession>